<dbReference type="GeneID" id="8438804"/>
<reference evidence="3" key="1">
    <citation type="journal article" date="2009" name="Genome Res.">
        <title>Comparative genomic analyses of the human fungal pathogens Coccidioides and their relatives.</title>
        <authorList>
            <person name="Sharpton T.J."/>
            <person name="Stajich J.E."/>
            <person name="Rounsley S.D."/>
            <person name="Gardner M.J."/>
            <person name="Wortman J.R."/>
            <person name="Jordar V.S."/>
            <person name="Maiti R."/>
            <person name="Kodira C.D."/>
            <person name="Neafsey D.E."/>
            <person name="Zeng Q."/>
            <person name="Hung C.-Y."/>
            <person name="McMahan C."/>
            <person name="Muszewska A."/>
            <person name="Grynberg M."/>
            <person name="Mandel M.A."/>
            <person name="Kellner E.M."/>
            <person name="Barker B.M."/>
            <person name="Galgiani J.N."/>
            <person name="Orbach M.J."/>
            <person name="Kirkland T.N."/>
            <person name="Cole G.T."/>
            <person name="Henn M.R."/>
            <person name="Birren B.W."/>
            <person name="Taylor J.W."/>
        </authorList>
    </citation>
    <scope>NUCLEOTIDE SEQUENCE [LARGE SCALE GENOMIC DNA]</scope>
    <source>
        <strain evidence="3">UAMH 1704</strain>
    </source>
</reference>
<dbReference type="OrthoDB" id="4205535at2759"/>
<gene>
    <name evidence="2" type="ORF">UREG_07259</name>
</gene>
<organism evidence="2 3">
    <name type="scientific">Uncinocarpus reesii (strain UAMH 1704)</name>
    <dbReference type="NCBI Taxonomy" id="336963"/>
    <lineage>
        <taxon>Eukaryota</taxon>
        <taxon>Fungi</taxon>
        <taxon>Dikarya</taxon>
        <taxon>Ascomycota</taxon>
        <taxon>Pezizomycotina</taxon>
        <taxon>Eurotiomycetes</taxon>
        <taxon>Eurotiomycetidae</taxon>
        <taxon>Onygenales</taxon>
        <taxon>Onygenaceae</taxon>
        <taxon>Uncinocarpus</taxon>
    </lineage>
</organism>
<evidence type="ECO:0000256" key="1">
    <source>
        <dbReference type="SAM" id="MobiDB-lite"/>
    </source>
</evidence>
<proteinExistence type="predicted"/>
<dbReference type="eggNOG" id="ENOG502R9TC">
    <property type="taxonomic scope" value="Eukaryota"/>
</dbReference>
<sequence length="312" mass="36060">MASLNPPRGPRSIHSPAPESLEAILKRTTYTPVLCHPKLWSDVHLEIFRVEGLDRTFPLEDVIGRPIACDPSDAPLQTALEGVSRPYSREPFGLGCKLLLEGLNRTDLSDRYRDRYMKGMCWEMLRNLREDIRKYPCYELCPTPDFFPITSLLCMTHDVYAPEDVWNHIQEEKRLKRWAKRSKSAEIVALLLATAQQQLKRMARPLQSEYVQPILITANGNKVQFFRARFSVQSVDALTDPSQLLDRPAIIKQSPPLDFYKESDRIQLVLALAAVLDEYFQDIRPTLSPYQVPDHEQPKPKPRKHRRSKKSR</sequence>
<keyword evidence="3" id="KW-1185">Reference proteome</keyword>
<evidence type="ECO:0000313" key="2">
    <source>
        <dbReference type="EMBL" id="EEP82394.1"/>
    </source>
</evidence>
<dbReference type="Proteomes" id="UP000002058">
    <property type="component" value="Unassembled WGS sequence"/>
</dbReference>
<feature type="region of interest" description="Disordered" evidence="1">
    <location>
        <begin position="287"/>
        <end position="312"/>
    </location>
</feature>
<feature type="compositionally biased region" description="Basic residues" evidence="1">
    <location>
        <begin position="300"/>
        <end position="312"/>
    </location>
</feature>
<dbReference type="VEuPathDB" id="FungiDB:UREG_07259"/>
<accession>C4JYK8</accession>
<dbReference type="InParanoid" id="C4JYK8"/>
<dbReference type="EMBL" id="CH476619">
    <property type="protein sequence ID" value="EEP82394.1"/>
    <property type="molecule type" value="Genomic_DNA"/>
</dbReference>
<protein>
    <submittedName>
        <fullName evidence="2">Uncharacterized protein</fullName>
    </submittedName>
</protein>
<name>C4JYK8_UNCRE</name>
<dbReference type="KEGG" id="ure:UREG_07259"/>
<dbReference type="RefSeq" id="XP_002582486.1">
    <property type="nucleotide sequence ID" value="XM_002582440.1"/>
</dbReference>
<dbReference type="AlphaFoldDB" id="C4JYK8"/>
<dbReference type="HOGENOM" id="CLU_821816_0_0_1"/>
<evidence type="ECO:0000313" key="3">
    <source>
        <dbReference type="Proteomes" id="UP000002058"/>
    </source>
</evidence>